<gene>
    <name evidence="2" type="ORF">L1049_018413</name>
</gene>
<dbReference type="PANTHER" id="PTHR34961:SF1">
    <property type="entry name" value="ROOT MERISTEM GROWTH FACTOR 10"/>
    <property type="match status" value="1"/>
</dbReference>
<keyword evidence="3" id="KW-1185">Reference proteome</keyword>
<dbReference type="InterPro" id="IPR053313">
    <property type="entry name" value="RGF"/>
</dbReference>
<proteinExistence type="predicted"/>
<evidence type="ECO:0000256" key="1">
    <source>
        <dbReference type="SAM" id="MobiDB-lite"/>
    </source>
</evidence>
<feature type="compositionally biased region" description="Basic and acidic residues" evidence="1">
    <location>
        <begin position="45"/>
        <end position="54"/>
    </location>
</feature>
<dbReference type="EMBL" id="JBBPBK010000012">
    <property type="protein sequence ID" value="KAK9273603.1"/>
    <property type="molecule type" value="Genomic_DNA"/>
</dbReference>
<feature type="region of interest" description="Disordered" evidence="1">
    <location>
        <begin position="1"/>
        <end position="135"/>
    </location>
</feature>
<dbReference type="AlphaFoldDB" id="A0AAP0RA27"/>
<sequence>MHACNARHLNDPVNEKPEKNFHLISKNDERVSHTKVSALPKSKHSVSEGHRELTSADSATEGSRPIDIAQKPKNLKAIRNESKGHHPKGKISGAVQSESFVSVSWHVPHDKKQGESQPGFNIDYSPPKTHPPSHN</sequence>
<reference evidence="2 3" key="1">
    <citation type="journal article" date="2024" name="Plant J.">
        <title>Genome sequences and population genomics reveal climatic adaptation and genomic divergence between two closely related sweetgum species.</title>
        <authorList>
            <person name="Xu W.Q."/>
            <person name="Ren C.Q."/>
            <person name="Zhang X.Y."/>
            <person name="Comes H.P."/>
            <person name="Liu X.H."/>
            <person name="Li Y.G."/>
            <person name="Kettle C.J."/>
            <person name="Jalonen R."/>
            <person name="Gaisberger H."/>
            <person name="Ma Y.Z."/>
            <person name="Qiu Y.X."/>
        </authorList>
    </citation>
    <scope>NUCLEOTIDE SEQUENCE [LARGE SCALE GENOMIC DNA]</scope>
    <source>
        <strain evidence="2">Hangzhou</strain>
    </source>
</reference>
<feature type="compositionally biased region" description="Basic and acidic residues" evidence="1">
    <location>
        <begin position="8"/>
        <end position="32"/>
    </location>
</feature>
<comment type="caution">
    <text evidence="2">The sequence shown here is derived from an EMBL/GenBank/DDBJ whole genome shotgun (WGS) entry which is preliminary data.</text>
</comment>
<dbReference type="PANTHER" id="PTHR34961">
    <property type="entry name" value="TRANSMEMBRANE PROTEIN"/>
    <property type="match status" value="1"/>
</dbReference>
<accession>A0AAP0RA27</accession>
<evidence type="ECO:0000313" key="3">
    <source>
        <dbReference type="Proteomes" id="UP001415857"/>
    </source>
</evidence>
<protein>
    <submittedName>
        <fullName evidence="2">Uncharacterized protein</fullName>
    </submittedName>
</protein>
<organism evidence="2 3">
    <name type="scientific">Liquidambar formosana</name>
    <name type="common">Formosan gum</name>
    <dbReference type="NCBI Taxonomy" id="63359"/>
    <lineage>
        <taxon>Eukaryota</taxon>
        <taxon>Viridiplantae</taxon>
        <taxon>Streptophyta</taxon>
        <taxon>Embryophyta</taxon>
        <taxon>Tracheophyta</taxon>
        <taxon>Spermatophyta</taxon>
        <taxon>Magnoliopsida</taxon>
        <taxon>eudicotyledons</taxon>
        <taxon>Gunneridae</taxon>
        <taxon>Pentapetalae</taxon>
        <taxon>Saxifragales</taxon>
        <taxon>Altingiaceae</taxon>
        <taxon>Liquidambar</taxon>
    </lineage>
</organism>
<dbReference type="Proteomes" id="UP001415857">
    <property type="component" value="Unassembled WGS sequence"/>
</dbReference>
<evidence type="ECO:0000313" key="2">
    <source>
        <dbReference type="EMBL" id="KAK9273603.1"/>
    </source>
</evidence>
<name>A0AAP0RA27_LIQFO</name>